<organism evidence="2 3">
    <name type="scientific">Paramuricea clavata</name>
    <name type="common">Red gorgonian</name>
    <name type="synonym">Violescent sea-whip</name>
    <dbReference type="NCBI Taxonomy" id="317549"/>
    <lineage>
        <taxon>Eukaryota</taxon>
        <taxon>Metazoa</taxon>
        <taxon>Cnidaria</taxon>
        <taxon>Anthozoa</taxon>
        <taxon>Octocorallia</taxon>
        <taxon>Malacalcyonacea</taxon>
        <taxon>Plexauridae</taxon>
        <taxon>Paramuricea</taxon>
    </lineage>
</organism>
<dbReference type="AlphaFoldDB" id="A0A7D9I4M4"/>
<dbReference type="SUPFAM" id="SSF56672">
    <property type="entry name" value="DNA/RNA polymerases"/>
    <property type="match status" value="1"/>
</dbReference>
<evidence type="ECO:0000256" key="1">
    <source>
        <dbReference type="SAM" id="MobiDB-lite"/>
    </source>
</evidence>
<feature type="region of interest" description="Disordered" evidence="1">
    <location>
        <begin position="1"/>
        <end position="21"/>
    </location>
</feature>
<protein>
    <submittedName>
        <fullName evidence="2">Uncharacterized protein</fullName>
    </submittedName>
</protein>
<evidence type="ECO:0000313" key="3">
    <source>
        <dbReference type="Proteomes" id="UP001152795"/>
    </source>
</evidence>
<dbReference type="OrthoDB" id="5983959at2759"/>
<dbReference type="Pfam" id="PF00078">
    <property type="entry name" value="RVT_1"/>
    <property type="match status" value="1"/>
</dbReference>
<dbReference type="PANTHER" id="PTHR34239:SF2">
    <property type="entry name" value="TRANSPOSABLE ELEMENT P TRANSPOSASE_THAP9 CONSERVED DOMAIN-CONTAINING PROTEIN"/>
    <property type="match status" value="1"/>
</dbReference>
<dbReference type="InterPro" id="IPR000477">
    <property type="entry name" value="RT_dom"/>
</dbReference>
<gene>
    <name evidence="2" type="ORF">PACLA_8A079685</name>
</gene>
<dbReference type="Gene3D" id="3.30.70.270">
    <property type="match status" value="1"/>
</dbReference>
<dbReference type="Proteomes" id="UP001152795">
    <property type="component" value="Unassembled WGS sequence"/>
</dbReference>
<dbReference type="InterPro" id="IPR043128">
    <property type="entry name" value="Rev_trsase/Diguanyl_cyclase"/>
</dbReference>
<dbReference type="PROSITE" id="PS50878">
    <property type="entry name" value="RT_POL"/>
    <property type="match status" value="1"/>
</dbReference>
<feature type="region of interest" description="Disordered" evidence="1">
    <location>
        <begin position="317"/>
        <end position="353"/>
    </location>
</feature>
<dbReference type="CDD" id="cd03714">
    <property type="entry name" value="RT_DIRS1"/>
    <property type="match status" value="1"/>
</dbReference>
<dbReference type="PANTHER" id="PTHR34239">
    <property type="entry name" value="APPLE DOMAIN-CONTAINING PROTEIN"/>
    <property type="match status" value="1"/>
</dbReference>
<accession>A0A7D9I4M4</accession>
<keyword evidence="3" id="KW-1185">Reference proteome</keyword>
<dbReference type="InterPro" id="IPR043502">
    <property type="entry name" value="DNA/RNA_pol_sf"/>
</dbReference>
<sequence>MKNERRLTGSDITSLNKDQPLGVDVDFRVPVQTMSKANVSSVSICAEQSSRPIDPPVSDLDLDSTIDENFDQSAEDDVEIDSQPTDDHVENPENVDIQADIDSLIQSGGQVDRVSADITNDNANEAEILQYEQQLDLNVDVKGPAISQKIGDLVNKLRLQRVSQDQAKAIAKRHNTPENVQLRLPKCEPSIWNEIPGKARVTDIKFQSTQAALLGSINCQLEATNSLLSANVSKDVLNSCLDGLTLAMTANYELNQRRRDAIRPQFKAEFAKGLCSTTSPADEFLFGGDTAKRVKEMAEFNKHKVCKGSTSFRGRGPRFHPYATRGFRGGSMRGRSQRGHGSQFGSGFHQRQNFQNVPQYERKASNQKPTRNWYVDLLTNVKSLISEQPGFRAGNTKHCVSKWSEITSDPEILDNIEHCHIEFIDDPSQYSIPGHQHFNVHQHDIISKEVDKLLQLGVVSKSMHAAGECISPIFVVPKPDGSYRLIFNFKRCNQAVLYRHFKMDTLAAILSLVTPGAYMASIDLKHAYYTIPIADEQRKFLKFVWNEQLYEFCVLPMGLTSSPRIFTKVMKPVLATLRQKGHINSGFIDDFYFQDQEFSDCAVNVSDS</sequence>
<evidence type="ECO:0000313" key="2">
    <source>
        <dbReference type="EMBL" id="CAB3996403.1"/>
    </source>
</evidence>
<comment type="caution">
    <text evidence="2">The sequence shown here is derived from an EMBL/GenBank/DDBJ whole genome shotgun (WGS) entry which is preliminary data.</text>
</comment>
<reference evidence="2" key="1">
    <citation type="submission" date="2020-04" db="EMBL/GenBank/DDBJ databases">
        <authorList>
            <person name="Alioto T."/>
            <person name="Alioto T."/>
            <person name="Gomez Garrido J."/>
        </authorList>
    </citation>
    <scope>NUCLEOTIDE SEQUENCE</scope>
    <source>
        <strain evidence="2">A484AB</strain>
    </source>
</reference>
<feature type="non-terminal residue" evidence="2">
    <location>
        <position position="608"/>
    </location>
</feature>
<name>A0A7D9I4M4_PARCT</name>
<dbReference type="Gene3D" id="3.10.10.10">
    <property type="entry name" value="HIV Type 1 Reverse Transcriptase, subunit A, domain 1"/>
    <property type="match status" value="1"/>
</dbReference>
<proteinExistence type="predicted"/>
<dbReference type="EMBL" id="CACRXK020002862">
    <property type="protein sequence ID" value="CAB3996403.1"/>
    <property type="molecule type" value="Genomic_DNA"/>
</dbReference>
<feature type="compositionally biased region" description="Low complexity" evidence="1">
    <location>
        <begin position="339"/>
        <end position="350"/>
    </location>
</feature>